<dbReference type="AlphaFoldDB" id="A0A073INT9"/>
<protein>
    <recommendedName>
        <fullName evidence="6">C4-dicarboxylate ABC transporter substrate-binding protein</fullName>
    </recommendedName>
</protein>
<accession>A0A073INT9</accession>
<evidence type="ECO:0000256" key="2">
    <source>
        <dbReference type="ARBA" id="ARBA00022448"/>
    </source>
</evidence>
<keyword evidence="5" id="KW-1185">Reference proteome</keyword>
<dbReference type="Gene3D" id="3.40.190.170">
    <property type="entry name" value="Bacterial extracellular solute-binding protein, family 7"/>
    <property type="match status" value="1"/>
</dbReference>
<dbReference type="STRING" id="2754.EH55_11940"/>
<dbReference type="GeneID" id="90984683"/>
<comment type="similarity">
    <text evidence="1">Belongs to the bacterial solute-binding protein 7 family.</text>
</comment>
<comment type="caution">
    <text evidence="4">The sequence shown here is derived from an EMBL/GenBank/DDBJ whole genome shotgun (WGS) entry which is preliminary data.</text>
</comment>
<dbReference type="GO" id="GO:0055085">
    <property type="term" value="P:transmembrane transport"/>
    <property type="evidence" value="ECO:0007669"/>
    <property type="project" value="InterPro"/>
</dbReference>
<evidence type="ECO:0000313" key="5">
    <source>
        <dbReference type="Proteomes" id="UP000027665"/>
    </source>
</evidence>
<evidence type="ECO:0000256" key="3">
    <source>
        <dbReference type="ARBA" id="ARBA00022729"/>
    </source>
</evidence>
<sequence length="337" mass="38136">MSKKIFAVCTIAVCISFLIGFVGIGEAKPLLVRIGGQVPVDQMGSIAINEIAKEIETKTNGAIKARTYPASQLGDYVLMYEELMRGDLDMAMITAPTHVDTRFVLPWMPYPAKGWNDAKRVFDKNGWLVKTMIAAHKEKGVRFMGFFMNGFGGVGTTKPVKNILDFAVPKNIVLRCSPIAHSRYLVESLNFRSVTIPYAELYVSLQTGVADGWVGGNPAYNYTGFRDVVKYYYQINNEVNADQVLISETTWKKFTPEQQKIVTEAIERQNKRSFESAEAEDQKYIDLMKKSGIKVYTYTEEELSKTAEHVRSVVWEQMKPDLGENLYKELVKEFNIK</sequence>
<dbReference type="Proteomes" id="UP000027665">
    <property type="component" value="Unassembled WGS sequence"/>
</dbReference>
<reference evidence="4 5" key="1">
    <citation type="submission" date="2014-04" db="EMBL/GenBank/DDBJ databases">
        <title>Draft Genome Sequence of Synergistes jonesii.</title>
        <authorList>
            <person name="Coil D.A."/>
            <person name="Eisen J.A."/>
            <person name="Holland-Moritz H.E."/>
        </authorList>
    </citation>
    <scope>NUCLEOTIDE SEQUENCE [LARGE SCALE GENOMIC DNA]</scope>
    <source>
        <strain evidence="4 5">78-1</strain>
    </source>
</reference>
<proteinExistence type="inferred from homology"/>
<dbReference type="NCBIfam" id="NF037995">
    <property type="entry name" value="TRAP_S1"/>
    <property type="match status" value="1"/>
</dbReference>
<gene>
    <name evidence="4" type="ORF">EH55_11940</name>
</gene>
<evidence type="ECO:0008006" key="6">
    <source>
        <dbReference type="Google" id="ProtNLM"/>
    </source>
</evidence>
<keyword evidence="3" id="KW-0732">Signal</keyword>
<dbReference type="Pfam" id="PF03480">
    <property type="entry name" value="DctP"/>
    <property type="match status" value="1"/>
</dbReference>
<dbReference type="EMBL" id="JMKI01000054">
    <property type="protein sequence ID" value="KEJ91255.1"/>
    <property type="molecule type" value="Genomic_DNA"/>
</dbReference>
<keyword evidence="2" id="KW-0813">Transport</keyword>
<dbReference type="InterPro" id="IPR038404">
    <property type="entry name" value="TRAP_DctP_sf"/>
</dbReference>
<dbReference type="RefSeq" id="WP_037978558.1">
    <property type="nucleotide sequence ID" value="NZ_JMKI01000054.1"/>
</dbReference>
<dbReference type="InterPro" id="IPR018389">
    <property type="entry name" value="DctP_fam"/>
</dbReference>
<dbReference type="OrthoDB" id="9815946at2"/>
<dbReference type="PANTHER" id="PTHR33376:SF7">
    <property type="entry name" value="C4-DICARBOXYLATE-BINDING PROTEIN DCTB"/>
    <property type="match status" value="1"/>
</dbReference>
<dbReference type="eggNOG" id="COG1638">
    <property type="taxonomic scope" value="Bacteria"/>
</dbReference>
<organism evidence="4 5">
    <name type="scientific">Synergistes jonesii</name>
    <dbReference type="NCBI Taxonomy" id="2754"/>
    <lineage>
        <taxon>Bacteria</taxon>
        <taxon>Thermotogati</taxon>
        <taxon>Synergistota</taxon>
        <taxon>Synergistia</taxon>
        <taxon>Synergistales</taxon>
        <taxon>Synergistaceae</taxon>
        <taxon>Synergistes</taxon>
    </lineage>
</organism>
<evidence type="ECO:0000313" key="4">
    <source>
        <dbReference type="EMBL" id="KEJ91255.1"/>
    </source>
</evidence>
<dbReference type="PANTHER" id="PTHR33376">
    <property type="match status" value="1"/>
</dbReference>
<evidence type="ECO:0000256" key="1">
    <source>
        <dbReference type="ARBA" id="ARBA00009023"/>
    </source>
</evidence>
<name>A0A073INT9_9BACT</name>